<reference evidence="2" key="1">
    <citation type="submission" date="2019-11" db="UniProtKB">
        <authorList>
            <consortium name="WormBaseParasite"/>
        </authorList>
    </citation>
    <scope>IDENTIFICATION</scope>
</reference>
<feature type="chain" id="PRO_5024366903" evidence="1">
    <location>
        <begin position="19"/>
        <end position="96"/>
    </location>
</feature>
<organism evidence="2">
    <name type="scientific">Mesocestoides corti</name>
    <name type="common">Flatworm</name>
    <dbReference type="NCBI Taxonomy" id="53468"/>
    <lineage>
        <taxon>Eukaryota</taxon>
        <taxon>Metazoa</taxon>
        <taxon>Spiralia</taxon>
        <taxon>Lophotrochozoa</taxon>
        <taxon>Platyhelminthes</taxon>
        <taxon>Cestoda</taxon>
        <taxon>Eucestoda</taxon>
        <taxon>Cyclophyllidea</taxon>
        <taxon>Mesocestoididae</taxon>
        <taxon>Mesocestoides</taxon>
    </lineage>
</organism>
<evidence type="ECO:0000256" key="1">
    <source>
        <dbReference type="SAM" id="SignalP"/>
    </source>
</evidence>
<evidence type="ECO:0000313" key="2">
    <source>
        <dbReference type="WBParaSite" id="MCU_014660-RA"/>
    </source>
</evidence>
<accession>A0A5K3G5F3</accession>
<protein>
    <submittedName>
        <fullName evidence="2">Secreted protein</fullName>
    </submittedName>
</protein>
<keyword evidence="1" id="KW-0732">Signal</keyword>
<feature type="signal peptide" evidence="1">
    <location>
        <begin position="1"/>
        <end position="18"/>
    </location>
</feature>
<sequence length="96" mass="10561">MVLLVPCSLAQLAAVTDTGDPRNVLAAGSSRIGKPASSHTRTDAHRVSYDMERTWQGLAGSLVTTTKTTTVSTTWPPTRWITDARRQARQHIRLNF</sequence>
<dbReference type="AlphaFoldDB" id="A0A5K3G5F3"/>
<proteinExistence type="predicted"/>
<dbReference type="WBParaSite" id="MCU_014660-RA">
    <property type="protein sequence ID" value="MCU_014660-RA"/>
    <property type="gene ID" value="MCU_014660"/>
</dbReference>
<name>A0A5K3G5F3_MESCO</name>